<dbReference type="PANTHER" id="PTHR45830">
    <property type="entry name" value="SERPENTINE RECEPTOR, CLASS I"/>
    <property type="match status" value="1"/>
</dbReference>
<proteinExistence type="predicted"/>
<feature type="transmembrane region" description="Helical" evidence="1">
    <location>
        <begin position="12"/>
        <end position="35"/>
    </location>
</feature>
<dbReference type="EMBL" id="BTRK01000005">
    <property type="protein sequence ID" value="GMR51344.1"/>
    <property type="molecule type" value="Genomic_DNA"/>
</dbReference>
<evidence type="ECO:0008006" key="5">
    <source>
        <dbReference type="Google" id="ProtNLM"/>
    </source>
</evidence>
<keyword evidence="1" id="KW-0472">Membrane</keyword>
<evidence type="ECO:0000313" key="2">
    <source>
        <dbReference type="EMBL" id="GMR51344.1"/>
    </source>
</evidence>
<feature type="transmembrane region" description="Helical" evidence="1">
    <location>
        <begin position="87"/>
        <end position="109"/>
    </location>
</feature>
<sequence>VSLLYDIHFDVLFLAHPIVPIFGGYCYGLLCAADMSMNMSISSLTDTLYGITVSMIGNVGVAVLMCLVHRHQTILPPSNAFKFNEKIIWSAHAVLAILLSMPGALLALLDATQSDRLIDE</sequence>
<evidence type="ECO:0000313" key="4">
    <source>
        <dbReference type="Proteomes" id="UP001328107"/>
    </source>
</evidence>
<dbReference type="Pfam" id="PF10327">
    <property type="entry name" value="7TM_GPCR_Sri"/>
    <property type="match status" value="1"/>
</dbReference>
<feature type="non-terminal residue" evidence="2">
    <location>
        <position position="120"/>
    </location>
</feature>
<evidence type="ECO:0000256" key="1">
    <source>
        <dbReference type="SAM" id="Phobius"/>
    </source>
</evidence>
<dbReference type="InterPro" id="IPR019429">
    <property type="entry name" value="7TM_GPCR_serpentine_rcpt_Sri"/>
</dbReference>
<dbReference type="PANTHER" id="PTHR45830:SF15">
    <property type="entry name" value="SERPENTINE RECEPTOR, CLASS I"/>
    <property type="match status" value="1"/>
</dbReference>
<gene>
    <name evidence="2" type="ORF">PMAYCL1PPCAC_21539</name>
    <name evidence="3" type="ORF">PMAYCL1PPCAC_21543</name>
</gene>
<reference evidence="4" key="1">
    <citation type="submission" date="2022-10" db="EMBL/GenBank/DDBJ databases">
        <title>Genome assembly of Pristionchus species.</title>
        <authorList>
            <person name="Yoshida K."/>
            <person name="Sommer R.J."/>
        </authorList>
    </citation>
    <scope>NUCLEOTIDE SEQUENCE [LARGE SCALE GENOMIC DNA]</scope>
    <source>
        <strain evidence="4">RS5460</strain>
    </source>
</reference>
<comment type="caution">
    <text evidence="2">The sequence shown here is derived from an EMBL/GenBank/DDBJ whole genome shotgun (WGS) entry which is preliminary data.</text>
</comment>
<dbReference type="EMBL" id="BTRK01000005">
    <property type="protein sequence ID" value="GMR51348.1"/>
    <property type="molecule type" value="Genomic_DNA"/>
</dbReference>
<name>A0AAN5I4L3_9BILA</name>
<dbReference type="AlphaFoldDB" id="A0AAN5I4L3"/>
<evidence type="ECO:0000313" key="3">
    <source>
        <dbReference type="EMBL" id="GMR51348.1"/>
    </source>
</evidence>
<keyword evidence="1" id="KW-0812">Transmembrane</keyword>
<dbReference type="Proteomes" id="UP001328107">
    <property type="component" value="Unassembled WGS sequence"/>
</dbReference>
<reference evidence="2" key="2">
    <citation type="submission" date="2023-06" db="EMBL/GenBank/DDBJ databases">
        <title>Genome assembly of Pristionchus species.</title>
        <authorList>
            <person name="Yoshida K."/>
            <person name="Sommer R.J."/>
        </authorList>
    </citation>
    <scope>NUCLEOTIDE SEQUENCE</scope>
    <source>
        <strain evidence="2 4">RS5460</strain>
    </source>
</reference>
<keyword evidence="1" id="KW-1133">Transmembrane helix</keyword>
<accession>A0AAN5I4L3</accession>
<feature type="non-terminal residue" evidence="2">
    <location>
        <position position="1"/>
    </location>
</feature>
<keyword evidence="4" id="KW-1185">Reference proteome</keyword>
<organism evidence="2 4">
    <name type="scientific">Pristionchus mayeri</name>
    <dbReference type="NCBI Taxonomy" id="1317129"/>
    <lineage>
        <taxon>Eukaryota</taxon>
        <taxon>Metazoa</taxon>
        <taxon>Ecdysozoa</taxon>
        <taxon>Nematoda</taxon>
        <taxon>Chromadorea</taxon>
        <taxon>Rhabditida</taxon>
        <taxon>Rhabditina</taxon>
        <taxon>Diplogasteromorpha</taxon>
        <taxon>Diplogasteroidea</taxon>
        <taxon>Neodiplogasteridae</taxon>
        <taxon>Pristionchus</taxon>
    </lineage>
</organism>
<protein>
    <recommendedName>
        <fullName evidence="5">G protein-coupled receptor</fullName>
    </recommendedName>
</protein>
<feature type="transmembrane region" description="Helical" evidence="1">
    <location>
        <begin position="47"/>
        <end position="67"/>
    </location>
</feature>